<comment type="caution">
    <text evidence="6">The sequence shown here is derived from an EMBL/GenBank/DDBJ whole genome shotgun (WGS) entry which is preliminary data.</text>
</comment>
<feature type="domain" description="EF-hand" evidence="5">
    <location>
        <begin position="93"/>
        <end position="128"/>
    </location>
</feature>
<dbReference type="InterPro" id="IPR018247">
    <property type="entry name" value="EF_Hand_1_Ca_BS"/>
</dbReference>
<feature type="region of interest" description="Disordered" evidence="3">
    <location>
        <begin position="122"/>
        <end position="172"/>
    </location>
</feature>
<sequence>MRKILLAAALAGAAVSGLTGTALLAQYAGNAARGDTDGDGFISRAEFTARAEARFAALDVNRDGKISADEMQGRGGRMLSAAAGPDGTVTKAAFLKLSNDRFDKLDTNHDGKLSDTEMQAMRGHFGGRGGRGAGGGPGEDGPPPPPPGDIGGHRGHHGNFLAKLDTNGDNRISRDEMRANADKRFNKLDTNHDGYIDKAEMDALRGRMKMHGRGDIAPPPPPPVPGAPAAPQQDAGQ</sequence>
<evidence type="ECO:0000313" key="6">
    <source>
        <dbReference type="EMBL" id="MDO7840907.1"/>
    </source>
</evidence>
<keyword evidence="4" id="KW-0732">Signal</keyword>
<feature type="domain" description="EF-hand" evidence="5">
    <location>
        <begin position="46"/>
        <end position="81"/>
    </location>
</feature>
<dbReference type="InterPro" id="IPR011992">
    <property type="entry name" value="EF-hand-dom_pair"/>
</dbReference>
<dbReference type="InterPro" id="IPR002048">
    <property type="entry name" value="EF_hand_dom"/>
</dbReference>
<feature type="chain" id="PRO_5046744904" evidence="4">
    <location>
        <begin position="25"/>
        <end position="237"/>
    </location>
</feature>
<feature type="compositionally biased region" description="Pro residues" evidence="3">
    <location>
        <begin position="217"/>
        <end position="228"/>
    </location>
</feature>
<evidence type="ECO:0000259" key="5">
    <source>
        <dbReference type="PROSITE" id="PS50222"/>
    </source>
</evidence>
<evidence type="ECO:0000256" key="4">
    <source>
        <dbReference type="SAM" id="SignalP"/>
    </source>
</evidence>
<evidence type="ECO:0000313" key="7">
    <source>
        <dbReference type="Proteomes" id="UP001176468"/>
    </source>
</evidence>
<feature type="signal peptide" evidence="4">
    <location>
        <begin position="1"/>
        <end position="24"/>
    </location>
</feature>
<dbReference type="PROSITE" id="PS50222">
    <property type="entry name" value="EF_HAND_2"/>
    <property type="match status" value="3"/>
</dbReference>
<reference evidence="6" key="1">
    <citation type="submission" date="2023-07" db="EMBL/GenBank/DDBJ databases">
        <authorList>
            <person name="Kim M.K."/>
        </authorList>
    </citation>
    <scope>NUCLEOTIDE SEQUENCE</scope>
    <source>
        <strain evidence="6">CA1-15</strain>
    </source>
</reference>
<dbReference type="Pfam" id="PF13499">
    <property type="entry name" value="EF-hand_7"/>
    <property type="match status" value="1"/>
</dbReference>
<accession>A0ABT8ZWQ6</accession>
<evidence type="ECO:0000256" key="2">
    <source>
        <dbReference type="ARBA" id="ARBA00022737"/>
    </source>
</evidence>
<dbReference type="PANTHER" id="PTHR10827">
    <property type="entry name" value="RETICULOCALBIN"/>
    <property type="match status" value="1"/>
</dbReference>
<evidence type="ECO:0000256" key="1">
    <source>
        <dbReference type="ARBA" id="ARBA00022723"/>
    </source>
</evidence>
<feature type="region of interest" description="Disordered" evidence="3">
    <location>
        <begin position="209"/>
        <end position="237"/>
    </location>
</feature>
<name>A0ABT8ZWQ6_9SPHN</name>
<proteinExistence type="predicted"/>
<dbReference type="EMBL" id="JAUQSZ010000001">
    <property type="protein sequence ID" value="MDO7840907.1"/>
    <property type="molecule type" value="Genomic_DNA"/>
</dbReference>
<keyword evidence="1" id="KW-0479">Metal-binding</keyword>
<keyword evidence="7" id="KW-1185">Reference proteome</keyword>
<dbReference type="Gene3D" id="1.10.238.10">
    <property type="entry name" value="EF-hand"/>
    <property type="match status" value="3"/>
</dbReference>
<evidence type="ECO:0000256" key="3">
    <source>
        <dbReference type="SAM" id="MobiDB-lite"/>
    </source>
</evidence>
<keyword evidence="2" id="KW-0677">Repeat</keyword>
<gene>
    <name evidence="6" type="ORF">Q5H94_01085</name>
</gene>
<dbReference type="Proteomes" id="UP001176468">
    <property type="component" value="Unassembled WGS sequence"/>
</dbReference>
<dbReference type="PROSITE" id="PS00018">
    <property type="entry name" value="EF_HAND_1"/>
    <property type="match status" value="3"/>
</dbReference>
<dbReference type="SMART" id="SM00054">
    <property type="entry name" value="EFh"/>
    <property type="match status" value="3"/>
</dbReference>
<feature type="compositionally biased region" description="Gly residues" evidence="3">
    <location>
        <begin position="124"/>
        <end position="139"/>
    </location>
</feature>
<dbReference type="Pfam" id="PF13202">
    <property type="entry name" value="EF-hand_5"/>
    <property type="match status" value="3"/>
</dbReference>
<dbReference type="PANTHER" id="PTHR10827:SF98">
    <property type="entry name" value="45 KDA CALCIUM-BINDING PROTEIN"/>
    <property type="match status" value="1"/>
</dbReference>
<feature type="domain" description="EF-hand" evidence="5">
    <location>
        <begin position="176"/>
        <end position="211"/>
    </location>
</feature>
<dbReference type="RefSeq" id="WP_304559240.1">
    <property type="nucleotide sequence ID" value="NZ_JAUQSZ010000001.1"/>
</dbReference>
<organism evidence="6 7">
    <name type="scientific">Sphingomonas immobilis</name>
    <dbReference type="NCBI Taxonomy" id="3063997"/>
    <lineage>
        <taxon>Bacteria</taxon>
        <taxon>Pseudomonadati</taxon>
        <taxon>Pseudomonadota</taxon>
        <taxon>Alphaproteobacteria</taxon>
        <taxon>Sphingomonadales</taxon>
        <taxon>Sphingomonadaceae</taxon>
        <taxon>Sphingomonas</taxon>
    </lineage>
</organism>
<dbReference type="SUPFAM" id="SSF47473">
    <property type="entry name" value="EF-hand"/>
    <property type="match status" value="1"/>
</dbReference>
<protein>
    <submittedName>
        <fullName evidence="6">EF-hand domain-containing protein</fullName>
    </submittedName>
</protein>